<evidence type="ECO:0000313" key="1">
    <source>
        <dbReference type="EMBL" id="KAK7304892.1"/>
    </source>
</evidence>
<keyword evidence="2" id="KW-1185">Reference proteome</keyword>
<name>A0AAN9PPC9_CANGL</name>
<proteinExistence type="predicted"/>
<dbReference type="Proteomes" id="UP001367508">
    <property type="component" value="Unassembled WGS sequence"/>
</dbReference>
<organism evidence="1 2">
    <name type="scientific">Canavalia gladiata</name>
    <name type="common">Sword bean</name>
    <name type="synonym">Dolichos gladiatus</name>
    <dbReference type="NCBI Taxonomy" id="3824"/>
    <lineage>
        <taxon>Eukaryota</taxon>
        <taxon>Viridiplantae</taxon>
        <taxon>Streptophyta</taxon>
        <taxon>Embryophyta</taxon>
        <taxon>Tracheophyta</taxon>
        <taxon>Spermatophyta</taxon>
        <taxon>Magnoliopsida</taxon>
        <taxon>eudicotyledons</taxon>
        <taxon>Gunneridae</taxon>
        <taxon>Pentapetalae</taxon>
        <taxon>rosids</taxon>
        <taxon>fabids</taxon>
        <taxon>Fabales</taxon>
        <taxon>Fabaceae</taxon>
        <taxon>Papilionoideae</taxon>
        <taxon>50 kb inversion clade</taxon>
        <taxon>NPAAA clade</taxon>
        <taxon>indigoferoid/millettioid clade</taxon>
        <taxon>Phaseoleae</taxon>
        <taxon>Canavalia</taxon>
    </lineage>
</organism>
<sequence>MCKQFIYYDFLWHLNFLLGMIFDPVDMAIKWVLHVALRVPKNLSIWRKNLGLKIAKVGLVMSLVVSSLSQWDDGISVLVFRPSFLKNAGFFFNSVILCIALALPTRSIDEVALGSKGSLLSTLNSFGKTNTLGSDRIFGHLGALFNVPLSLHLALV</sequence>
<protein>
    <submittedName>
        <fullName evidence="1">Uncharacterized protein</fullName>
    </submittedName>
</protein>
<reference evidence="1 2" key="1">
    <citation type="submission" date="2024-01" db="EMBL/GenBank/DDBJ databases">
        <title>The genomes of 5 underutilized Papilionoideae crops provide insights into root nodulation and disease resistanc.</title>
        <authorList>
            <person name="Jiang F."/>
        </authorList>
    </citation>
    <scope>NUCLEOTIDE SEQUENCE [LARGE SCALE GENOMIC DNA]</scope>
    <source>
        <strain evidence="1">LVBAO_FW01</strain>
        <tissue evidence="1">Leaves</tissue>
    </source>
</reference>
<comment type="caution">
    <text evidence="1">The sequence shown here is derived from an EMBL/GenBank/DDBJ whole genome shotgun (WGS) entry which is preliminary data.</text>
</comment>
<gene>
    <name evidence="1" type="ORF">VNO77_42785</name>
</gene>
<evidence type="ECO:0000313" key="2">
    <source>
        <dbReference type="Proteomes" id="UP001367508"/>
    </source>
</evidence>
<dbReference type="EMBL" id="JAYMYQ010000011">
    <property type="protein sequence ID" value="KAK7304892.1"/>
    <property type="molecule type" value="Genomic_DNA"/>
</dbReference>
<accession>A0AAN9PPC9</accession>
<dbReference type="AlphaFoldDB" id="A0AAN9PPC9"/>